<protein>
    <submittedName>
        <fullName evidence="1">Uncharacterized protein</fullName>
    </submittedName>
</protein>
<comment type="caution">
    <text evidence="1">The sequence shown here is derived from an EMBL/GenBank/DDBJ whole genome shotgun (WGS) entry which is preliminary data.</text>
</comment>
<reference evidence="1" key="1">
    <citation type="submission" date="2022-08" db="EMBL/GenBank/DDBJ databases">
        <title>Genome Sequence of Lecanicillium fungicola.</title>
        <authorList>
            <person name="Buettner E."/>
        </authorList>
    </citation>
    <scope>NUCLEOTIDE SEQUENCE</scope>
    <source>
        <strain evidence="1">Babe33</strain>
    </source>
</reference>
<dbReference type="Proteomes" id="UP001143910">
    <property type="component" value="Unassembled WGS sequence"/>
</dbReference>
<organism evidence="1 2">
    <name type="scientific">Zarea fungicola</name>
    <dbReference type="NCBI Taxonomy" id="93591"/>
    <lineage>
        <taxon>Eukaryota</taxon>
        <taxon>Fungi</taxon>
        <taxon>Dikarya</taxon>
        <taxon>Ascomycota</taxon>
        <taxon>Pezizomycotina</taxon>
        <taxon>Sordariomycetes</taxon>
        <taxon>Hypocreomycetidae</taxon>
        <taxon>Hypocreales</taxon>
        <taxon>Cordycipitaceae</taxon>
        <taxon>Zarea</taxon>
    </lineage>
</organism>
<keyword evidence="2" id="KW-1185">Reference proteome</keyword>
<name>A0ACC1MQL7_9HYPO</name>
<accession>A0ACC1MQL7</accession>
<dbReference type="EMBL" id="JANJQO010001944">
    <property type="protein sequence ID" value="KAJ2968631.1"/>
    <property type="molecule type" value="Genomic_DNA"/>
</dbReference>
<evidence type="ECO:0000313" key="1">
    <source>
        <dbReference type="EMBL" id="KAJ2968631.1"/>
    </source>
</evidence>
<proteinExistence type="predicted"/>
<sequence>MEFEAVGSELLHVQRVHEPNQVLACPGCGRGPFSRVGTLIAHIEHGKCTRIRSTDIEKLRERKLDFHRQLDKLAGEPVKGNYTNYISEIRVEPWLDIVEVRSNERPGQIDDMSFPKLVGDNNQDNNEGKNEGKKEENEEEIGNGKNGENQKALLVEPCDKTLASEGSGSPVELKTNVNKKYMPINSSPRKALAAKWNGHGAEIGDGLKRIAKKENVRLHGAVVQNGGDEAQAKTALDTLSRTKVNDAKWQGAWGTNDVQESIAKARQKPRMNPTDEQLAAATAPAPKAPVDTMEIDNPKHPHFNASRYMCTIIDKYICPKPGCGKCFQKKNGLVRHLTSPAHGDKSYQCPKCLRFFKSVTAVAYHCESPGKCRIRETVHYGAFLDQITGDSEQHLEATGGPGDRRMARRWARRMERTCCSIVKYFPLLFVYGLTSWAAYTVVCIGNEDTNIAWLGKGSSAVGIAIYLLANWSYTVAVLTPPGSTTTTDGYVDTDLLHREEQW</sequence>
<gene>
    <name evidence="1" type="ORF">NQ176_g9083</name>
</gene>
<evidence type="ECO:0000313" key="2">
    <source>
        <dbReference type="Proteomes" id="UP001143910"/>
    </source>
</evidence>